<dbReference type="EMBL" id="VSSQ01005628">
    <property type="protein sequence ID" value="MPM29865.1"/>
    <property type="molecule type" value="Genomic_DNA"/>
</dbReference>
<protein>
    <submittedName>
        <fullName evidence="1">Uncharacterized protein</fullName>
    </submittedName>
</protein>
<comment type="caution">
    <text evidence="1">The sequence shown here is derived from an EMBL/GenBank/DDBJ whole genome shotgun (WGS) entry which is preliminary data.</text>
</comment>
<evidence type="ECO:0000313" key="1">
    <source>
        <dbReference type="EMBL" id="MPM29865.1"/>
    </source>
</evidence>
<name>A0A644YMR0_9ZZZZ</name>
<accession>A0A644YMR0</accession>
<dbReference type="AlphaFoldDB" id="A0A644YMR0"/>
<proteinExistence type="predicted"/>
<organism evidence="1">
    <name type="scientific">bioreactor metagenome</name>
    <dbReference type="NCBI Taxonomy" id="1076179"/>
    <lineage>
        <taxon>unclassified sequences</taxon>
        <taxon>metagenomes</taxon>
        <taxon>ecological metagenomes</taxon>
    </lineage>
</organism>
<sequence length="60" mass="6914">MTYLVSREPRIPCLQAWGVSNTIYYEKYHKLIDLTIGRGVVLINQNLMEGDINGGKRPDY</sequence>
<gene>
    <name evidence="1" type="ORF">SDC9_76406</name>
</gene>
<reference evidence="1" key="1">
    <citation type="submission" date="2019-08" db="EMBL/GenBank/DDBJ databases">
        <authorList>
            <person name="Kucharzyk K."/>
            <person name="Murdoch R.W."/>
            <person name="Higgins S."/>
            <person name="Loffler F."/>
        </authorList>
    </citation>
    <scope>NUCLEOTIDE SEQUENCE</scope>
</reference>